<dbReference type="Proteomes" id="UP001608902">
    <property type="component" value="Unassembled WGS sequence"/>
</dbReference>
<sequence length="178" mass="20250">MKTSSINAYDRQQYGPHKRMDRSNVANSLKMLVQLTTTLLVVCGLTVVQSRVIRMEVKGRLMCRGKDHGKIGLGGWPKIVQLWDGINGDAIEIDGGFEEVNNRIGLFYISATEAEGVPMSLKVLSHCYDNPVEDCYKVNYYELPLDRSWNRIDLQRIELDDGFDVFERRDGTPCQPVH</sequence>
<proteinExistence type="predicted"/>
<gene>
    <name evidence="2" type="ORF">AB6A40_002612</name>
</gene>
<accession>A0ABD6E774</accession>
<comment type="caution">
    <text evidence="2">The sequence shown here is derived from an EMBL/GenBank/DDBJ whole genome shotgun (WGS) entry which is preliminary data.</text>
</comment>
<dbReference type="AlphaFoldDB" id="A0ABD6E774"/>
<reference evidence="2 3" key="1">
    <citation type="submission" date="2024-08" db="EMBL/GenBank/DDBJ databases">
        <title>Gnathostoma spinigerum genome.</title>
        <authorList>
            <person name="Gonzalez-Bertolin B."/>
            <person name="Monzon S."/>
            <person name="Zaballos A."/>
            <person name="Jimenez P."/>
            <person name="Dekumyoy P."/>
            <person name="Varona S."/>
            <person name="Cuesta I."/>
            <person name="Sumanam S."/>
            <person name="Adisakwattana P."/>
            <person name="Gasser R.B."/>
            <person name="Hernandez-Gonzalez A."/>
            <person name="Young N.D."/>
            <person name="Perteguer M.J."/>
        </authorList>
    </citation>
    <scope>NUCLEOTIDE SEQUENCE [LARGE SCALE GENOMIC DNA]</scope>
    <source>
        <strain evidence="2">AL3</strain>
        <tissue evidence="2">Liver</tissue>
    </source>
</reference>
<evidence type="ECO:0000313" key="3">
    <source>
        <dbReference type="Proteomes" id="UP001608902"/>
    </source>
</evidence>
<name>A0ABD6E774_9BILA</name>
<organism evidence="2 3">
    <name type="scientific">Gnathostoma spinigerum</name>
    <dbReference type="NCBI Taxonomy" id="75299"/>
    <lineage>
        <taxon>Eukaryota</taxon>
        <taxon>Metazoa</taxon>
        <taxon>Ecdysozoa</taxon>
        <taxon>Nematoda</taxon>
        <taxon>Chromadorea</taxon>
        <taxon>Rhabditida</taxon>
        <taxon>Spirurina</taxon>
        <taxon>Gnathostomatomorpha</taxon>
        <taxon>Gnathostomatoidea</taxon>
        <taxon>Gnathostomatidae</taxon>
        <taxon>Gnathostoma</taxon>
    </lineage>
</organism>
<evidence type="ECO:0000256" key="1">
    <source>
        <dbReference type="SAM" id="MobiDB-lite"/>
    </source>
</evidence>
<keyword evidence="3" id="KW-1185">Reference proteome</keyword>
<feature type="region of interest" description="Disordered" evidence="1">
    <location>
        <begin position="1"/>
        <end position="20"/>
    </location>
</feature>
<dbReference type="EMBL" id="JBGFUD010001189">
    <property type="protein sequence ID" value="MFH4975903.1"/>
    <property type="molecule type" value="Genomic_DNA"/>
</dbReference>
<evidence type="ECO:0000313" key="2">
    <source>
        <dbReference type="EMBL" id="MFH4975903.1"/>
    </source>
</evidence>
<protein>
    <submittedName>
        <fullName evidence="2">Uncharacterized protein</fullName>
    </submittedName>
</protein>